<name>A0A9P8XYL1_9PEZI</name>
<comment type="caution">
    <text evidence="1">The sequence shown here is derived from an EMBL/GenBank/DDBJ whole genome shotgun (WGS) entry which is preliminary data.</text>
</comment>
<dbReference type="AlphaFoldDB" id="A0A9P8XYL1"/>
<reference evidence="1" key="1">
    <citation type="journal article" date="2021" name="Nat. Commun.">
        <title>Genetic determinants of endophytism in the Arabidopsis root mycobiome.</title>
        <authorList>
            <person name="Mesny F."/>
            <person name="Miyauchi S."/>
            <person name="Thiergart T."/>
            <person name="Pickel B."/>
            <person name="Atanasova L."/>
            <person name="Karlsson M."/>
            <person name="Huettel B."/>
            <person name="Barry K.W."/>
            <person name="Haridas S."/>
            <person name="Chen C."/>
            <person name="Bauer D."/>
            <person name="Andreopoulos W."/>
            <person name="Pangilinan J."/>
            <person name="LaButti K."/>
            <person name="Riley R."/>
            <person name="Lipzen A."/>
            <person name="Clum A."/>
            <person name="Drula E."/>
            <person name="Henrissat B."/>
            <person name="Kohler A."/>
            <person name="Grigoriev I.V."/>
            <person name="Martin F.M."/>
            <person name="Hacquard S."/>
        </authorList>
    </citation>
    <scope>NUCLEOTIDE SEQUENCE</scope>
    <source>
        <strain evidence="1">MPI-CAGE-CH-0230</strain>
    </source>
</reference>
<organism evidence="1 2">
    <name type="scientific">Microdochium trichocladiopsis</name>
    <dbReference type="NCBI Taxonomy" id="1682393"/>
    <lineage>
        <taxon>Eukaryota</taxon>
        <taxon>Fungi</taxon>
        <taxon>Dikarya</taxon>
        <taxon>Ascomycota</taxon>
        <taxon>Pezizomycotina</taxon>
        <taxon>Sordariomycetes</taxon>
        <taxon>Xylariomycetidae</taxon>
        <taxon>Xylariales</taxon>
        <taxon>Microdochiaceae</taxon>
        <taxon>Microdochium</taxon>
    </lineage>
</organism>
<dbReference type="Proteomes" id="UP000756346">
    <property type="component" value="Unassembled WGS sequence"/>
</dbReference>
<dbReference type="GeneID" id="70184694"/>
<accession>A0A9P8XYL1</accession>
<gene>
    <name evidence="1" type="ORF">B0I36DRAFT_332669</name>
</gene>
<dbReference type="RefSeq" id="XP_046008751.1">
    <property type="nucleotide sequence ID" value="XM_046155148.1"/>
</dbReference>
<keyword evidence="2" id="KW-1185">Reference proteome</keyword>
<evidence type="ECO:0000313" key="2">
    <source>
        <dbReference type="Proteomes" id="UP000756346"/>
    </source>
</evidence>
<feature type="non-terminal residue" evidence="1">
    <location>
        <position position="1"/>
    </location>
</feature>
<protein>
    <submittedName>
        <fullName evidence="1">Uncharacterized protein</fullName>
    </submittedName>
</protein>
<evidence type="ECO:0000313" key="1">
    <source>
        <dbReference type="EMBL" id="KAH7025203.1"/>
    </source>
</evidence>
<dbReference type="EMBL" id="JAGTJQ010000009">
    <property type="protein sequence ID" value="KAH7025203.1"/>
    <property type="molecule type" value="Genomic_DNA"/>
</dbReference>
<proteinExistence type="predicted"/>
<sequence length="171" mass="19376">ISYIEDLEAILNRLPHLSRITLTDDLRLEAISMPEHLSHRAWLQMLQGRSFGSTVVRILGLLNNFGYISHIQISGRMNLLDLNSAPPLLLAHMRNFHLDSPSLALLRKVVTGNLECLRLQNSTVVNSDVEFFVRTHQSLREVALQNLRIMATMWSQFEVLVCGSNVTLLCS</sequence>